<organism evidence="9 10">
    <name type="scientific">Caldalkalibacillus horti</name>
    <dbReference type="NCBI Taxonomy" id="77523"/>
    <lineage>
        <taxon>Bacteria</taxon>
        <taxon>Bacillati</taxon>
        <taxon>Bacillota</taxon>
        <taxon>Bacilli</taxon>
        <taxon>Bacillales</taxon>
        <taxon>Bacillaceae</taxon>
        <taxon>Caldalkalibacillus</taxon>
    </lineage>
</organism>
<protein>
    <submittedName>
        <fullName evidence="9">Iron complex transport system permease protein</fullName>
    </submittedName>
</protein>
<dbReference type="PANTHER" id="PTHR30472:SF58">
    <property type="entry name" value="IRON(3+)-HYDROXAMATE IMPORT SYSTEM PERMEASE PROTEIN FHUB"/>
    <property type="match status" value="1"/>
</dbReference>
<evidence type="ECO:0000256" key="5">
    <source>
        <dbReference type="ARBA" id="ARBA00022692"/>
    </source>
</evidence>
<feature type="transmembrane region" description="Helical" evidence="8">
    <location>
        <begin position="293"/>
        <end position="313"/>
    </location>
</feature>
<comment type="caution">
    <text evidence="9">The sequence shown here is derived from an EMBL/GenBank/DDBJ whole genome shotgun (WGS) entry which is preliminary data.</text>
</comment>
<keyword evidence="6 8" id="KW-1133">Transmembrane helix</keyword>
<dbReference type="SUPFAM" id="SSF81345">
    <property type="entry name" value="ABC transporter involved in vitamin B12 uptake, BtuC"/>
    <property type="match status" value="1"/>
</dbReference>
<evidence type="ECO:0000256" key="3">
    <source>
        <dbReference type="ARBA" id="ARBA00022448"/>
    </source>
</evidence>
<feature type="transmembrane region" description="Helical" evidence="8">
    <location>
        <begin position="21"/>
        <end position="43"/>
    </location>
</feature>
<evidence type="ECO:0000313" key="10">
    <source>
        <dbReference type="Proteomes" id="UP001235840"/>
    </source>
</evidence>
<evidence type="ECO:0000256" key="6">
    <source>
        <dbReference type="ARBA" id="ARBA00022989"/>
    </source>
</evidence>
<feature type="transmembrane region" description="Helical" evidence="8">
    <location>
        <begin position="167"/>
        <end position="189"/>
    </location>
</feature>
<dbReference type="RefSeq" id="WP_307391380.1">
    <property type="nucleotide sequence ID" value="NZ_BAAADK010000010.1"/>
</dbReference>
<proteinExistence type="inferred from homology"/>
<dbReference type="Gene3D" id="1.10.3470.10">
    <property type="entry name" value="ABC transporter involved in vitamin B12 uptake, BtuC"/>
    <property type="match status" value="1"/>
</dbReference>
<gene>
    <name evidence="9" type="ORF">J2S11_000872</name>
</gene>
<evidence type="ECO:0000256" key="1">
    <source>
        <dbReference type="ARBA" id="ARBA00004651"/>
    </source>
</evidence>
<comment type="subcellular location">
    <subcellularLocation>
        <location evidence="1">Cell membrane</location>
        <topology evidence="1">Multi-pass membrane protein</topology>
    </subcellularLocation>
</comment>
<keyword evidence="10" id="KW-1185">Reference proteome</keyword>
<name>A0ABT9VVW2_9BACI</name>
<reference evidence="9 10" key="1">
    <citation type="submission" date="2023-07" db="EMBL/GenBank/DDBJ databases">
        <title>Genomic Encyclopedia of Type Strains, Phase IV (KMG-IV): sequencing the most valuable type-strain genomes for metagenomic binning, comparative biology and taxonomic classification.</title>
        <authorList>
            <person name="Goeker M."/>
        </authorList>
    </citation>
    <scope>NUCLEOTIDE SEQUENCE [LARGE SCALE GENOMIC DNA]</scope>
    <source>
        <strain evidence="9 10">DSM 12751</strain>
    </source>
</reference>
<dbReference type="Pfam" id="PF01032">
    <property type="entry name" value="FecCD"/>
    <property type="match status" value="1"/>
</dbReference>
<feature type="transmembrane region" description="Helical" evidence="8">
    <location>
        <begin position="77"/>
        <end position="97"/>
    </location>
</feature>
<keyword evidence="3" id="KW-0813">Transport</keyword>
<feature type="transmembrane region" description="Helical" evidence="8">
    <location>
        <begin position="136"/>
        <end position="155"/>
    </location>
</feature>
<keyword evidence="4" id="KW-1003">Cell membrane</keyword>
<keyword evidence="5 8" id="KW-0812">Transmembrane</keyword>
<dbReference type="InterPro" id="IPR000522">
    <property type="entry name" value="ABC_transptr_permease_BtuC"/>
</dbReference>
<evidence type="ECO:0000256" key="7">
    <source>
        <dbReference type="ARBA" id="ARBA00023136"/>
    </source>
</evidence>
<feature type="transmembrane region" description="Helical" evidence="8">
    <location>
        <begin position="325"/>
        <end position="342"/>
    </location>
</feature>
<dbReference type="CDD" id="cd06550">
    <property type="entry name" value="TM_ABC_iron-siderophores_like"/>
    <property type="match status" value="1"/>
</dbReference>
<feature type="transmembrane region" description="Helical" evidence="8">
    <location>
        <begin position="257"/>
        <end position="281"/>
    </location>
</feature>
<dbReference type="InterPro" id="IPR037294">
    <property type="entry name" value="ABC_BtuC-like"/>
</dbReference>
<evidence type="ECO:0000256" key="8">
    <source>
        <dbReference type="SAM" id="Phobius"/>
    </source>
</evidence>
<dbReference type="PANTHER" id="PTHR30472">
    <property type="entry name" value="FERRIC ENTEROBACTIN TRANSPORT SYSTEM PERMEASE PROTEIN"/>
    <property type="match status" value="1"/>
</dbReference>
<sequence length="349" mass="36624">MSKRSNKQTDNLEQNNIRSKPSLAIFILFVGLLALSVSIAASVSMGVSDISLKTVWKAVFEFNDELLEHRVIHELRLPRALIGALVGAALAVSGALMQGMTRNPIASPGIMGLNAGSAFVLAVAFAFFPGLPYSSLIMWSFFGAALGAGITYGVSSFSKAGLTPIRLALAGTVVGALLSSASTGIAIYFNVAQDLTFWYAGGIVGSTWINVLVLVPWIAIGLVAALLLAKSITVLGLGEDTAIALGQRIKLVKIGGILIVILLAGAAVSAAGPVGFVGLIIPHITRFLVGVDYRWIIPCSAIIGALFLVLADIGSRLVNAPYETPIGVITAIVGVPFFFYLVRRDRRGM</sequence>
<feature type="transmembrane region" description="Helical" evidence="8">
    <location>
        <begin position="209"/>
        <end position="229"/>
    </location>
</feature>
<dbReference type="EMBL" id="JAUSTY010000003">
    <property type="protein sequence ID" value="MDQ0164972.1"/>
    <property type="molecule type" value="Genomic_DNA"/>
</dbReference>
<comment type="similarity">
    <text evidence="2">Belongs to the binding-protein-dependent transport system permease family. FecCD subfamily.</text>
</comment>
<accession>A0ABT9VVW2</accession>
<feature type="transmembrane region" description="Helical" evidence="8">
    <location>
        <begin position="109"/>
        <end position="130"/>
    </location>
</feature>
<evidence type="ECO:0000313" key="9">
    <source>
        <dbReference type="EMBL" id="MDQ0164972.1"/>
    </source>
</evidence>
<keyword evidence="7 8" id="KW-0472">Membrane</keyword>
<dbReference type="Proteomes" id="UP001235840">
    <property type="component" value="Unassembled WGS sequence"/>
</dbReference>
<evidence type="ECO:0000256" key="4">
    <source>
        <dbReference type="ARBA" id="ARBA00022475"/>
    </source>
</evidence>
<evidence type="ECO:0000256" key="2">
    <source>
        <dbReference type="ARBA" id="ARBA00007935"/>
    </source>
</evidence>